<dbReference type="EMBL" id="FOMB01000027">
    <property type="protein sequence ID" value="SFD18648.1"/>
    <property type="molecule type" value="Genomic_DNA"/>
</dbReference>
<evidence type="ECO:0000313" key="1">
    <source>
        <dbReference type="EMBL" id="SFD18648.1"/>
    </source>
</evidence>
<reference evidence="1 2" key="1">
    <citation type="submission" date="2016-10" db="EMBL/GenBank/DDBJ databases">
        <authorList>
            <person name="de Groot N.N."/>
        </authorList>
    </citation>
    <scope>NUCLEOTIDE SEQUENCE [LARGE SCALE GENOMIC DNA]</scope>
    <source>
        <strain evidence="1 2">CGMCC 1.10210</strain>
    </source>
</reference>
<dbReference type="OrthoDB" id="2583024at2"/>
<dbReference type="AlphaFoldDB" id="A0A1I1QFN8"/>
<accession>A0A1I1QFN8</accession>
<dbReference type="STRING" id="728005.SAMN04488059_1272"/>
<organism evidence="1 2">
    <name type="scientific">Devosia psychrophila</name>
    <dbReference type="NCBI Taxonomy" id="728005"/>
    <lineage>
        <taxon>Bacteria</taxon>
        <taxon>Pseudomonadati</taxon>
        <taxon>Pseudomonadota</taxon>
        <taxon>Alphaproteobacteria</taxon>
        <taxon>Hyphomicrobiales</taxon>
        <taxon>Devosiaceae</taxon>
        <taxon>Devosia</taxon>
    </lineage>
</organism>
<sequence>MAADPIDVVRFSTLIMAEGRFETGFKTDADTGFASFLRLMDVRYRKL</sequence>
<dbReference type="RefSeq" id="WP_158409524.1">
    <property type="nucleotide sequence ID" value="NZ_FOMB01000027.1"/>
</dbReference>
<name>A0A1I1QFN8_9HYPH</name>
<dbReference type="Proteomes" id="UP000182258">
    <property type="component" value="Unassembled WGS sequence"/>
</dbReference>
<gene>
    <name evidence="1" type="ORF">SAMN04488059_1272</name>
</gene>
<proteinExistence type="predicted"/>
<protein>
    <submittedName>
        <fullName evidence="1">Uncharacterized protein</fullName>
    </submittedName>
</protein>
<evidence type="ECO:0000313" key="2">
    <source>
        <dbReference type="Proteomes" id="UP000182258"/>
    </source>
</evidence>